<dbReference type="EMBL" id="UFQT01001414">
    <property type="protein sequence ID" value="SSX30449.1"/>
    <property type="molecule type" value="Genomic_DNA"/>
</dbReference>
<dbReference type="InterPro" id="IPR002159">
    <property type="entry name" value="CD36_fam"/>
</dbReference>
<dbReference type="EMBL" id="UFQS01001414">
    <property type="protein sequence ID" value="SSX10767.1"/>
    <property type="molecule type" value="Genomic_DNA"/>
</dbReference>
<name>A0A336L1I8_CULSO</name>
<evidence type="ECO:0000256" key="2">
    <source>
        <dbReference type="ARBA" id="ARBA00004236"/>
    </source>
</evidence>
<gene>
    <name evidence="10" type="primary">CSON002486</name>
</gene>
<reference evidence="11" key="2">
    <citation type="submission" date="2018-07" db="EMBL/GenBank/DDBJ databases">
        <authorList>
            <person name="Quirk P.G."/>
            <person name="Krulwich T.A."/>
        </authorList>
    </citation>
    <scope>NUCLEOTIDE SEQUENCE</scope>
</reference>
<evidence type="ECO:0000256" key="4">
    <source>
        <dbReference type="ARBA" id="ARBA00022475"/>
    </source>
</evidence>
<evidence type="ECO:0000313" key="11">
    <source>
        <dbReference type="EMBL" id="SSX30449.1"/>
    </source>
</evidence>
<dbReference type="PRINTS" id="PR01609">
    <property type="entry name" value="CD36FAMILY"/>
</dbReference>
<evidence type="ECO:0000256" key="9">
    <source>
        <dbReference type="SAM" id="Phobius"/>
    </source>
</evidence>
<accession>A0A336L1I8</accession>
<dbReference type="Pfam" id="PF01130">
    <property type="entry name" value="CD36"/>
    <property type="match status" value="1"/>
</dbReference>
<dbReference type="GO" id="GO:0005737">
    <property type="term" value="C:cytoplasm"/>
    <property type="evidence" value="ECO:0007669"/>
    <property type="project" value="TreeGrafter"/>
</dbReference>
<comment type="similarity">
    <text evidence="3">Belongs to the CD36 family.</text>
</comment>
<dbReference type="PANTHER" id="PTHR11923">
    <property type="entry name" value="SCAVENGER RECEPTOR CLASS B TYPE-1 SR-B1"/>
    <property type="match status" value="1"/>
</dbReference>
<proteinExistence type="inferred from homology"/>
<keyword evidence="8" id="KW-0325">Glycoprotein</keyword>
<evidence type="ECO:0000256" key="5">
    <source>
        <dbReference type="ARBA" id="ARBA00022692"/>
    </source>
</evidence>
<dbReference type="VEuPathDB" id="VectorBase:CSON002486"/>
<evidence type="ECO:0000256" key="8">
    <source>
        <dbReference type="ARBA" id="ARBA00023180"/>
    </source>
</evidence>
<dbReference type="AlphaFoldDB" id="A0A336L1I8"/>
<dbReference type="OMA" id="ETINRCE"/>
<dbReference type="PANTHER" id="PTHR11923:SF114">
    <property type="entry name" value="FI02050P-RELATED"/>
    <property type="match status" value="1"/>
</dbReference>
<feature type="transmembrane region" description="Helical" evidence="9">
    <location>
        <begin position="12"/>
        <end position="32"/>
    </location>
</feature>
<evidence type="ECO:0000256" key="7">
    <source>
        <dbReference type="ARBA" id="ARBA00023136"/>
    </source>
</evidence>
<keyword evidence="6 9" id="KW-1133">Transmembrane helix</keyword>
<organism evidence="10">
    <name type="scientific">Culicoides sonorensis</name>
    <name type="common">Biting midge</name>
    <dbReference type="NCBI Taxonomy" id="179676"/>
    <lineage>
        <taxon>Eukaryota</taxon>
        <taxon>Metazoa</taxon>
        <taxon>Ecdysozoa</taxon>
        <taxon>Arthropoda</taxon>
        <taxon>Hexapoda</taxon>
        <taxon>Insecta</taxon>
        <taxon>Pterygota</taxon>
        <taxon>Neoptera</taxon>
        <taxon>Endopterygota</taxon>
        <taxon>Diptera</taxon>
        <taxon>Nematocera</taxon>
        <taxon>Chironomoidea</taxon>
        <taxon>Ceratopogonidae</taxon>
        <taxon>Ceratopogoninae</taxon>
        <taxon>Culicoides</taxon>
        <taxon>Monoculicoides</taxon>
    </lineage>
</organism>
<keyword evidence="7 9" id="KW-0472">Membrane</keyword>
<evidence type="ECO:0000313" key="10">
    <source>
        <dbReference type="EMBL" id="SSX10767.1"/>
    </source>
</evidence>
<comment type="subcellular location">
    <subcellularLocation>
        <location evidence="2">Cell membrane</location>
    </subcellularLocation>
</comment>
<sequence length="510" mass="58757">MCWGCTPTTQRVWSFGLGAVFLAFAITLGVLWPSISTDLINKELSLVEYSTNYKNWIKSPFSLYMEFYLFNWTNWEEFHVPNENGEFRSDIKPKFEELGPYVFEEIHERVGIVYDDDGNEIAFNQTKTWWFREDLSNGTLDDQITSINPVALTTAYFTRYLPDTLKGIIDALLMQLSKMFITASVKEWIFDGFDEGILEWIQDLIESGELPPGLPIPEIPYDKFGWFALRNGSAEYDKRFEMFTGKDDIKKLGILKSWDGKTELGVMSGECDKIKGTTGELWPPFNRNKKEDAVMFIPDVCRSLTLKYEKESKIQGIKGWKWIGDESMFDNGEKYPENKCYCQAETEEECSAIKSGIFNASACQYGAPSFASFPHFYLADESYLEAVEGLSPDKEKHEMYITLEPEIGLPLEIRARLQINLFLRNDPMLSFYKNVPDVYIPMFWFTQIADLPKDLADEAKMIYVVQGIGLWIAYGMFAISIFCLIMGVIFVFYYKKSPIPDKRPATVERA</sequence>
<dbReference type="GO" id="GO:0005886">
    <property type="term" value="C:plasma membrane"/>
    <property type="evidence" value="ECO:0007669"/>
    <property type="project" value="UniProtKB-SubCell"/>
</dbReference>
<keyword evidence="4" id="KW-1003">Cell membrane</keyword>
<dbReference type="GO" id="GO:0005044">
    <property type="term" value="F:scavenger receptor activity"/>
    <property type="evidence" value="ECO:0007669"/>
    <property type="project" value="TreeGrafter"/>
</dbReference>
<comment type="function">
    <text evidence="1">Plays an olfactory role that is not restricted to pheromone sensitivity.</text>
</comment>
<evidence type="ECO:0000256" key="6">
    <source>
        <dbReference type="ARBA" id="ARBA00022989"/>
    </source>
</evidence>
<evidence type="ECO:0000256" key="3">
    <source>
        <dbReference type="ARBA" id="ARBA00010532"/>
    </source>
</evidence>
<keyword evidence="5 9" id="KW-0812">Transmembrane</keyword>
<evidence type="ECO:0000256" key="1">
    <source>
        <dbReference type="ARBA" id="ARBA00003156"/>
    </source>
</evidence>
<protein>
    <submittedName>
        <fullName evidence="10">CSON002486 protein</fullName>
    </submittedName>
</protein>
<feature type="transmembrane region" description="Helical" evidence="9">
    <location>
        <begin position="471"/>
        <end position="494"/>
    </location>
</feature>
<reference evidence="10" key="1">
    <citation type="submission" date="2018-04" db="EMBL/GenBank/DDBJ databases">
        <authorList>
            <person name="Go L.Y."/>
            <person name="Mitchell J.A."/>
        </authorList>
    </citation>
    <scope>NUCLEOTIDE SEQUENCE</scope>
    <source>
        <tissue evidence="10">Whole organism</tissue>
    </source>
</reference>